<evidence type="ECO:0000313" key="10">
    <source>
        <dbReference type="EnsemblMetazoa" id="PHUM602830-PA"/>
    </source>
</evidence>
<dbReference type="EMBL" id="DS235882">
    <property type="protein sequence ID" value="EEB20123.1"/>
    <property type="molecule type" value="Genomic_DNA"/>
</dbReference>
<keyword evidence="6 7" id="KW-0012">Acyltransferase</keyword>
<evidence type="ECO:0000313" key="9">
    <source>
        <dbReference type="EMBL" id="EEB20123.1"/>
    </source>
</evidence>
<dbReference type="KEGG" id="phu:Phum_PHUM602830"/>
<dbReference type="FunCoup" id="E0W3B7">
    <property type="interactions" value="220"/>
</dbReference>
<evidence type="ECO:0000256" key="7">
    <source>
        <dbReference type="RuleBase" id="RU079119"/>
    </source>
</evidence>
<evidence type="ECO:0000256" key="5">
    <source>
        <dbReference type="ARBA" id="ARBA00023136"/>
    </source>
</evidence>
<keyword evidence="2 7" id="KW-0808">Transferase</keyword>
<feature type="transmembrane region" description="Helical" evidence="7">
    <location>
        <begin position="182"/>
        <end position="204"/>
    </location>
</feature>
<dbReference type="RefSeq" id="XP_002432861.1">
    <property type="nucleotide sequence ID" value="XM_002432816.1"/>
</dbReference>
<keyword evidence="9" id="KW-0560">Oxidoreductase</keyword>
<keyword evidence="5 7" id="KW-0472">Membrane</keyword>
<feature type="transmembrane region" description="Helical" evidence="7">
    <location>
        <begin position="41"/>
        <end position="60"/>
    </location>
</feature>
<comment type="catalytic activity">
    <reaction evidence="7">
        <text>L-cysteinyl-[protein] + hexadecanoyl-CoA = S-hexadecanoyl-L-cysteinyl-[protein] + CoA</text>
        <dbReference type="Rhea" id="RHEA:36683"/>
        <dbReference type="Rhea" id="RHEA-COMP:10131"/>
        <dbReference type="Rhea" id="RHEA-COMP:11032"/>
        <dbReference type="ChEBI" id="CHEBI:29950"/>
        <dbReference type="ChEBI" id="CHEBI:57287"/>
        <dbReference type="ChEBI" id="CHEBI:57379"/>
        <dbReference type="ChEBI" id="CHEBI:74151"/>
        <dbReference type="EC" id="2.3.1.225"/>
    </reaction>
</comment>
<dbReference type="OMA" id="WVYHDEY"/>
<dbReference type="HOGENOM" id="CLU_048061_0_0_1"/>
<reference evidence="9" key="2">
    <citation type="submission" date="2007-04" db="EMBL/GenBank/DDBJ databases">
        <title>The genome of the human body louse.</title>
        <authorList>
            <consortium name="The Human Body Louse Genome Consortium"/>
            <person name="Kirkness E."/>
            <person name="Walenz B."/>
            <person name="Hass B."/>
            <person name="Bruggner R."/>
            <person name="Strausberg R."/>
        </authorList>
    </citation>
    <scope>NUCLEOTIDE SEQUENCE</scope>
    <source>
        <strain evidence="9">USDA</strain>
    </source>
</reference>
<protein>
    <recommendedName>
        <fullName evidence="7">Palmitoyltransferase</fullName>
        <ecNumber evidence="7">2.3.1.225</ecNumber>
    </recommendedName>
</protein>
<feature type="transmembrane region" description="Helical" evidence="7">
    <location>
        <begin position="146"/>
        <end position="166"/>
    </location>
</feature>
<dbReference type="Proteomes" id="UP000009046">
    <property type="component" value="Unassembled WGS sequence"/>
</dbReference>
<comment type="subcellular location">
    <subcellularLocation>
        <location evidence="1">Membrane</location>
        <topology evidence="1">Multi-pass membrane protein</topology>
    </subcellularLocation>
</comment>
<organism>
    <name type="scientific">Pediculus humanus subsp. corporis</name>
    <name type="common">Body louse</name>
    <dbReference type="NCBI Taxonomy" id="121224"/>
    <lineage>
        <taxon>Eukaryota</taxon>
        <taxon>Metazoa</taxon>
        <taxon>Ecdysozoa</taxon>
        <taxon>Arthropoda</taxon>
        <taxon>Hexapoda</taxon>
        <taxon>Insecta</taxon>
        <taxon>Pterygota</taxon>
        <taxon>Neoptera</taxon>
        <taxon>Paraneoptera</taxon>
        <taxon>Psocodea</taxon>
        <taxon>Troctomorpha</taxon>
        <taxon>Phthiraptera</taxon>
        <taxon>Anoplura</taxon>
        <taxon>Pediculidae</taxon>
        <taxon>Pediculus</taxon>
    </lineage>
</organism>
<reference evidence="9" key="1">
    <citation type="submission" date="2007-04" db="EMBL/GenBank/DDBJ databases">
        <title>Annotation of Pediculus humanus corporis strain USDA.</title>
        <authorList>
            <person name="Kirkness E."/>
            <person name="Hannick L."/>
            <person name="Hass B."/>
            <person name="Bruggner R."/>
            <person name="Lawson D."/>
            <person name="Bidwell S."/>
            <person name="Joardar V."/>
            <person name="Caler E."/>
            <person name="Walenz B."/>
            <person name="Inman J."/>
            <person name="Schobel S."/>
            <person name="Galinsky K."/>
            <person name="Amedeo P."/>
            <person name="Strausberg R."/>
        </authorList>
    </citation>
    <scope>NUCLEOTIDE SEQUENCE</scope>
    <source>
        <strain evidence="9">USDA</strain>
    </source>
</reference>
<gene>
    <name evidence="10" type="primary">8237002</name>
    <name evidence="9" type="ORF">Phum_PHUM602830</name>
</gene>
<keyword evidence="11" id="KW-1185">Reference proteome</keyword>
<dbReference type="GO" id="GO:0019706">
    <property type="term" value="F:protein-cysteine S-palmitoyltransferase activity"/>
    <property type="evidence" value="ECO:0007669"/>
    <property type="project" value="UniProtKB-EC"/>
</dbReference>
<dbReference type="InterPro" id="IPR039859">
    <property type="entry name" value="PFA4/ZDH16/20/ERF2-like"/>
</dbReference>
<evidence type="ECO:0000256" key="1">
    <source>
        <dbReference type="ARBA" id="ARBA00004141"/>
    </source>
</evidence>
<dbReference type="STRING" id="121224.E0W3B7"/>
<proteinExistence type="inferred from homology"/>
<dbReference type="GeneID" id="8237002"/>
<keyword evidence="4 7" id="KW-1133">Transmembrane helix</keyword>
<feature type="domain" description="Palmitoyltransferase DHHC" evidence="8">
    <location>
        <begin position="97"/>
        <end position="224"/>
    </location>
</feature>
<sequence>MTIFVKDPYGVICIFVTYLSIFYADYAVIKWVIIYTMQNSAWGSFNIILFNLIILLLMIAHVKAVCSDPGIVPLPQNKVDFSDMYSGSKDHDIDTNWTVCAKCETYRPPRAHHCRTCKRCIRRMDHHCPWINNCVGERNQKYFIQFLMYVGALSIYSVILILASWFKDCPDCSQDVVEQERRIMHCIVLAIESVLFGILVIAMLSVQLQGIFGDETGIEQIKNQGRYRPIKPKYVLLSEVCGRTHPIFWLFPCDKSKTKKYYDIPLLSHDV</sequence>
<dbReference type="PROSITE" id="PS50216">
    <property type="entry name" value="DHHC"/>
    <property type="match status" value="1"/>
</dbReference>
<dbReference type="GO" id="GO:0016020">
    <property type="term" value="C:membrane"/>
    <property type="evidence" value="ECO:0007669"/>
    <property type="project" value="UniProtKB-SubCell"/>
</dbReference>
<evidence type="ECO:0000256" key="3">
    <source>
        <dbReference type="ARBA" id="ARBA00022692"/>
    </source>
</evidence>
<dbReference type="InterPro" id="IPR001594">
    <property type="entry name" value="Palmitoyltrfase_DHHC"/>
</dbReference>
<dbReference type="VEuPathDB" id="VectorBase:PHUM602830"/>
<feature type="transmembrane region" description="Helical" evidence="7">
    <location>
        <begin position="9"/>
        <end position="29"/>
    </location>
</feature>
<dbReference type="AlphaFoldDB" id="E0W3B7"/>
<evidence type="ECO:0000256" key="2">
    <source>
        <dbReference type="ARBA" id="ARBA00022679"/>
    </source>
</evidence>
<accession>E0W3B7</accession>
<reference evidence="10" key="3">
    <citation type="submission" date="2021-02" db="UniProtKB">
        <authorList>
            <consortium name="EnsemblMetazoa"/>
        </authorList>
    </citation>
    <scope>IDENTIFICATION</scope>
    <source>
        <strain evidence="10">USDA</strain>
    </source>
</reference>
<evidence type="ECO:0000256" key="6">
    <source>
        <dbReference type="ARBA" id="ARBA00023315"/>
    </source>
</evidence>
<keyword evidence="3 7" id="KW-0812">Transmembrane</keyword>
<evidence type="ECO:0000259" key="8">
    <source>
        <dbReference type="Pfam" id="PF01529"/>
    </source>
</evidence>
<evidence type="ECO:0000313" key="11">
    <source>
        <dbReference type="Proteomes" id="UP000009046"/>
    </source>
</evidence>
<evidence type="ECO:0000256" key="4">
    <source>
        <dbReference type="ARBA" id="ARBA00022989"/>
    </source>
</evidence>
<name>E0W3B7_PEDHC</name>
<dbReference type="CTD" id="8237002"/>
<dbReference type="EMBL" id="AAZO01007363">
    <property type="status" value="NOT_ANNOTATED_CDS"/>
    <property type="molecule type" value="Genomic_DNA"/>
</dbReference>
<comment type="domain">
    <text evidence="7">The DHHC domain is required for palmitoyltransferase activity.</text>
</comment>
<dbReference type="GO" id="GO:0016491">
    <property type="term" value="F:oxidoreductase activity"/>
    <property type="evidence" value="ECO:0007669"/>
    <property type="project" value="UniProtKB-KW"/>
</dbReference>
<dbReference type="EnsemblMetazoa" id="PHUM602830-RA">
    <property type="protein sequence ID" value="PHUM602830-PA"/>
    <property type="gene ID" value="PHUM602830"/>
</dbReference>
<dbReference type="eggNOG" id="KOG1311">
    <property type="taxonomic scope" value="Eukaryota"/>
</dbReference>
<dbReference type="Pfam" id="PF01529">
    <property type="entry name" value="DHHC"/>
    <property type="match status" value="1"/>
</dbReference>
<comment type="similarity">
    <text evidence="7">Belongs to the DHHC palmitoyltransferase family.</text>
</comment>
<dbReference type="PANTHER" id="PTHR12246">
    <property type="entry name" value="PALMITOYLTRANSFERASE ZDHHC16"/>
    <property type="match status" value="1"/>
</dbReference>
<dbReference type="EC" id="2.3.1.225" evidence="7"/>
<dbReference type="InParanoid" id="E0W3B7"/>
<dbReference type="OrthoDB" id="331948at2759"/>